<dbReference type="AlphaFoldDB" id="H5X6I5"/>
<dbReference type="STRING" id="882083.SacmaDRAFT_1865"/>
<evidence type="ECO:0000313" key="1">
    <source>
        <dbReference type="EMBL" id="EHR50133.1"/>
    </source>
</evidence>
<protein>
    <submittedName>
        <fullName evidence="1">Uncharacterized protein</fullName>
    </submittedName>
</protein>
<organism evidence="1 2">
    <name type="scientific">Saccharomonospora marina XMU15</name>
    <dbReference type="NCBI Taxonomy" id="882083"/>
    <lineage>
        <taxon>Bacteria</taxon>
        <taxon>Bacillati</taxon>
        <taxon>Actinomycetota</taxon>
        <taxon>Actinomycetes</taxon>
        <taxon>Pseudonocardiales</taxon>
        <taxon>Pseudonocardiaceae</taxon>
        <taxon>Saccharomonospora</taxon>
    </lineage>
</organism>
<gene>
    <name evidence="1" type="ORF">SacmaDRAFT_1865</name>
</gene>
<proteinExistence type="predicted"/>
<evidence type="ECO:0000313" key="2">
    <source>
        <dbReference type="Proteomes" id="UP000004926"/>
    </source>
</evidence>
<dbReference type="RefSeq" id="WP_009153518.1">
    <property type="nucleotide sequence ID" value="NZ_CM001439.1"/>
</dbReference>
<name>H5X6I5_9PSEU</name>
<keyword evidence="2" id="KW-1185">Reference proteome</keyword>
<dbReference type="EMBL" id="CM001439">
    <property type="protein sequence ID" value="EHR50133.1"/>
    <property type="molecule type" value="Genomic_DNA"/>
</dbReference>
<accession>H5X6I5</accession>
<dbReference type="HOGENOM" id="CLU_2635922_0_0_11"/>
<reference evidence="1 2" key="1">
    <citation type="journal article" date="2012" name="Stand. Genomic Sci.">
        <title>Genome sequence of the ocean sediment bacterium Saccharomonospora marina type strain (XMU15(T)).</title>
        <authorList>
            <person name="Klenk H.P."/>
            <person name="Lu M."/>
            <person name="Lucas S."/>
            <person name="Lapidus A."/>
            <person name="Copeland A."/>
            <person name="Pitluck S."/>
            <person name="Goodwin L.A."/>
            <person name="Han C."/>
            <person name="Tapia R."/>
            <person name="Brambilla E.M."/>
            <person name="Potter G."/>
            <person name="Land M."/>
            <person name="Ivanova N."/>
            <person name="Rohde M."/>
            <person name="Goker M."/>
            <person name="Detter J.C."/>
            <person name="Li W.J."/>
            <person name="Kyrpides N.C."/>
            <person name="Woyke T."/>
        </authorList>
    </citation>
    <scope>NUCLEOTIDE SEQUENCE [LARGE SCALE GENOMIC DNA]</scope>
    <source>
        <strain evidence="1 2">XMU15</strain>
    </source>
</reference>
<dbReference type="Proteomes" id="UP000004926">
    <property type="component" value="Chromosome"/>
</dbReference>
<sequence length="77" mass="8344">MGNRIVVAGCVALATLTTLLAHRWRCIARRETRTHLELLTAIRFAPATHPEVAAMLRDRCAALLAAVDEHTAGGGQR</sequence>